<feature type="region of interest" description="Disordered" evidence="1">
    <location>
        <begin position="144"/>
        <end position="164"/>
    </location>
</feature>
<organism evidence="2">
    <name type="scientific">Schizaphis graminum</name>
    <name type="common">Green bug aphid</name>
    <dbReference type="NCBI Taxonomy" id="13262"/>
    <lineage>
        <taxon>Eukaryota</taxon>
        <taxon>Metazoa</taxon>
        <taxon>Ecdysozoa</taxon>
        <taxon>Arthropoda</taxon>
        <taxon>Hexapoda</taxon>
        <taxon>Insecta</taxon>
        <taxon>Pterygota</taxon>
        <taxon>Neoptera</taxon>
        <taxon>Paraneoptera</taxon>
        <taxon>Hemiptera</taxon>
        <taxon>Sternorrhyncha</taxon>
        <taxon>Aphidomorpha</taxon>
        <taxon>Aphidoidea</taxon>
        <taxon>Aphididae</taxon>
        <taxon>Aphidini</taxon>
        <taxon>Schizaphis</taxon>
    </lineage>
</organism>
<dbReference type="AlphaFoldDB" id="A0A2S2N980"/>
<sequence>MTTTTIAQEKQTVVRGIKTRRYTSPTNFFWGGGARDLRHIRIVRYLTRKFSPDRERQRRTYDGGGDDARGAATRTCDFTYSVGKIVFPHTVTSSSSSTSMQFPCAPLNWVYVLCIIIACVRAPNYAAASVYNMQKRFASTASTRSHVDDIAPSPPTLLPPSSWK</sequence>
<evidence type="ECO:0000256" key="1">
    <source>
        <dbReference type="SAM" id="MobiDB-lite"/>
    </source>
</evidence>
<dbReference type="EMBL" id="GGMR01001080">
    <property type="protein sequence ID" value="MBY13699.1"/>
    <property type="molecule type" value="Transcribed_RNA"/>
</dbReference>
<accession>A0A2S2N980</accession>
<protein>
    <submittedName>
        <fullName evidence="2">Uncharacterized protein</fullName>
    </submittedName>
</protein>
<gene>
    <name evidence="2" type="ORF">g.32825</name>
</gene>
<evidence type="ECO:0000313" key="2">
    <source>
        <dbReference type="EMBL" id="MBY13699.1"/>
    </source>
</evidence>
<proteinExistence type="predicted"/>
<reference evidence="2" key="1">
    <citation type="submission" date="2018-04" db="EMBL/GenBank/DDBJ databases">
        <title>Transcriptome of Schizaphis graminum biotype I.</title>
        <authorList>
            <person name="Scully E.D."/>
            <person name="Geib S.M."/>
            <person name="Palmer N.A."/>
            <person name="Koch K."/>
            <person name="Bradshaw J."/>
            <person name="Heng-Moss T."/>
            <person name="Sarath G."/>
        </authorList>
    </citation>
    <scope>NUCLEOTIDE SEQUENCE</scope>
</reference>
<name>A0A2S2N980_SCHGA</name>